<feature type="signal peptide" evidence="4">
    <location>
        <begin position="1"/>
        <end position="19"/>
    </location>
</feature>
<evidence type="ECO:0000256" key="2">
    <source>
        <dbReference type="ARBA" id="ARBA00007639"/>
    </source>
</evidence>
<dbReference type="PANTHER" id="PTHR46847">
    <property type="entry name" value="D-ALLOSE-BINDING PERIPLASMIC PROTEIN-RELATED"/>
    <property type="match status" value="1"/>
</dbReference>
<feature type="chain" id="PRO_5039289254" evidence="4">
    <location>
        <begin position="20"/>
        <end position="328"/>
    </location>
</feature>
<dbReference type="GO" id="GO:0030313">
    <property type="term" value="C:cell envelope"/>
    <property type="evidence" value="ECO:0007669"/>
    <property type="project" value="UniProtKB-SubCell"/>
</dbReference>
<dbReference type="EMBL" id="FNPZ01000007">
    <property type="protein sequence ID" value="SDZ52460.1"/>
    <property type="molecule type" value="Genomic_DNA"/>
</dbReference>
<dbReference type="CDD" id="cd01536">
    <property type="entry name" value="PBP1_ABC_sugar_binding-like"/>
    <property type="match status" value="1"/>
</dbReference>
<dbReference type="Proteomes" id="UP000198891">
    <property type="component" value="Unassembled WGS sequence"/>
</dbReference>
<dbReference type="SUPFAM" id="SSF53822">
    <property type="entry name" value="Periplasmic binding protein-like I"/>
    <property type="match status" value="1"/>
</dbReference>
<dbReference type="RefSeq" id="WP_092557874.1">
    <property type="nucleotide sequence ID" value="NZ_FNPZ01000007.1"/>
</dbReference>
<keyword evidence="7" id="KW-1185">Reference proteome</keyword>
<proteinExistence type="inferred from homology"/>
<dbReference type="Gene3D" id="3.40.50.2300">
    <property type="match status" value="2"/>
</dbReference>
<dbReference type="OrthoDB" id="9769193at2"/>
<name>A0A1H3TQR3_9MICO</name>
<comment type="subcellular location">
    <subcellularLocation>
        <location evidence="1">Cell envelope</location>
    </subcellularLocation>
</comment>
<reference evidence="6 7" key="1">
    <citation type="submission" date="2016-10" db="EMBL/GenBank/DDBJ databases">
        <authorList>
            <person name="de Groot N.N."/>
        </authorList>
    </citation>
    <scope>NUCLEOTIDE SEQUENCE [LARGE SCALE GENOMIC DNA]</scope>
    <source>
        <strain evidence="6 7">CGMCC 4.3491</strain>
    </source>
</reference>
<evidence type="ECO:0000256" key="1">
    <source>
        <dbReference type="ARBA" id="ARBA00004196"/>
    </source>
</evidence>
<evidence type="ECO:0000256" key="4">
    <source>
        <dbReference type="SAM" id="SignalP"/>
    </source>
</evidence>
<evidence type="ECO:0000313" key="7">
    <source>
        <dbReference type="Proteomes" id="UP000198891"/>
    </source>
</evidence>
<dbReference type="InterPro" id="IPR025997">
    <property type="entry name" value="SBP_2_dom"/>
</dbReference>
<dbReference type="InterPro" id="IPR028082">
    <property type="entry name" value="Peripla_BP_I"/>
</dbReference>
<keyword evidence="3 4" id="KW-0732">Signal</keyword>
<dbReference type="GO" id="GO:0030246">
    <property type="term" value="F:carbohydrate binding"/>
    <property type="evidence" value="ECO:0007669"/>
    <property type="project" value="UniProtKB-ARBA"/>
</dbReference>
<dbReference type="PROSITE" id="PS51257">
    <property type="entry name" value="PROKAR_LIPOPROTEIN"/>
    <property type="match status" value="1"/>
</dbReference>
<comment type="similarity">
    <text evidence="2">Belongs to the bacterial solute-binding protein 2 family.</text>
</comment>
<dbReference type="STRING" id="381665.SAMN05216554_4399"/>
<sequence length="328" mass="33093">MKKKFALIALATTAVLSLAACSTSSGTASTDGADGGDGAQKTLGIVALVATDALNAAVITGATDAAEAAGWKVTVTDTQGSPDKANAAMTAFSTTQKVDAILVSAFASSSIGAGLQSAIAAGVPVVSWGGELVDGIVATTSALKVGEDSVDAMLADFGDQGDVLALTYHTGVLCLYRGMAFDEAMGKESGITVVSNEVAIPGQVEDGTAFTAAWLASHPAGGKPLAVWGAWDEPGMGAIAALKQAGRDDVKVYSINGSPAALQAVKDGTMTQIIWQDGYTEGQELFQAVLDSEAAGDSWESKTIDVPGVLVDSSTIDQFLTDHPDALS</sequence>
<organism evidence="6 7">
    <name type="scientific">Herbiconiux ginsengi</name>
    <dbReference type="NCBI Taxonomy" id="381665"/>
    <lineage>
        <taxon>Bacteria</taxon>
        <taxon>Bacillati</taxon>
        <taxon>Actinomycetota</taxon>
        <taxon>Actinomycetes</taxon>
        <taxon>Micrococcales</taxon>
        <taxon>Microbacteriaceae</taxon>
        <taxon>Herbiconiux</taxon>
    </lineage>
</organism>
<feature type="domain" description="Periplasmic binding protein" evidence="5">
    <location>
        <begin position="51"/>
        <end position="290"/>
    </location>
</feature>
<evidence type="ECO:0000259" key="5">
    <source>
        <dbReference type="Pfam" id="PF13407"/>
    </source>
</evidence>
<accession>A0A1H3TQR3</accession>
<dbReference type="Pfam" id="PF13407">
    <property type="entry name" value="Peripla_BP_4"/>
    <property type="match status" value="1"/>
</dbReference>
<dbReference type="PANTHER" id="PTHR46847:SF1">
    <property type="entry name" value="D-ALLOSE-BINDING PERIPLASMIC PROTEIN-RELATED"/>
    <property type="match status" value="1"/>
</dbReference>
<evidence type="ECO:0000313" key="6">
    <source>
        <dbReference type="EMBL" id="SDZ52460.1"/>
    </source>
</evidence>
<gene>
    <name evidence="6" type="ORF">SAMN05216554_4399</name>
</gene>
<dbReference type="AlphaFoldDB" id="A0A1H3TQR3"/>
<protein>
    <submittedName>
        <fullName evidence="6">Monosaccharide ABC transporter substrate-binding protein, CUT2 family</fullName>
    </submittedName>
</protein>
<evidence type="ECO:0000256" key="3">
    <source>
        <dbReference type="ARBA" id="ARBA00022729"/>
    </source>
</evidence>